<reference evidence="1 2" key="1">
    <citation type="journal article" date="2016" name="Nat. Commun.">
        <title>Thousands of microbial genomes shed light on interconnected biogeochemical processes in an aquifer system.</title>
        <authorList>
            <person name="Anantharaman K."/>
            <person name="Brown C.T."/>
            <person name="Hug L.A."/>
            <person name="Sharon I."/>
            <person name="Castelle C.J."/>
            <person name="Probst A.J."/>
            <person name="Thomas B.C."/>
            <person name="Singh A."/>
            <person name="Wilkins M.J."/>
            <person name="Karaoz U."/>
            <person name="Brodie E.L."/>
            <person name="Williams K.H."/>
            <person name="Hubbard S.S."/>
            <person name="Banfield J.F."/>
        </authorList>
    </citation>
    <scope>NUCLEOTIDE SEQUENCE [LARGE SCALE GENOMIC DNA]</scope>
</reference>
<comment type="caution">
    <text evidence="1">The sequence shown here is derived from an EMBL/GenBank/DDBJ whole genome shotgun (WGS) entry which is preliminary data.</text>
</comment>
<protein>
    <submittedName>
        <fullName evidence="1">Uncharacterized protein</fullName>
    </submittedName>
</protein>
<proteinExistence type="predicted"/>
<dbReference type="AlphaFoldDB" id="A0A1F5X387"/>
<gene>
    <name evidence="1" type="ORF">A3B18_00150</name>
</gene>
<organism evidence="1 2">
    <name type="scientific">Candidatus Giovannonibacteria bacterium RIFCSPLOWO2_01_FULL_46_13</name>
    <dbReference type="NCBI Taxonomy" id="1798352"/>
    <lineage>
        <taxon>Bacteria</taxon>
        <taxon>Candidatus Giovannoniibacteriota</taxon>
    </lineage>
</organism>
<evidence type="ECO:0000313" key="1">
    <source>
        <dbReference type="EMBL" id="OGF82352.1"/>
    </source>
</evidence>
<dbReference type="Proteomes" id="UP000178684">
    <property type="component" value="Unassembled WGS sequence"/>
</dbReference>
<accession>A0A1F5X387</accession>
<dbReference type="EMBL" id="MFIE01000022">
    <property type="protein sequence ID" value="OGF82352.1"/>
    <property type="molecule type" value="Genomic_DNA"/>
</dbReference>
<sequence length="314" mass="35798">MNPNASKNRELIKQYPFVSDILSARMEPHNGQGGTSVNDLTIRVEKADGDLMFRRADNVGLGDSSGIFQFKGNRKDQVMRRGEYLFAIDGKGKIVNRVNWPRNDEEKRKTGEIYGWSALWTGRVTFANNKEVYSNPIWDKVRYLVWVTVEAWHADTKNDDVPGGRFGEFKDRLIHITIYSAPDQGFEKLREESSAYSNLVLDSRLMTRGVIEKDHDIVSIGGMLYEMCITFQDEVYFNGMKDVLDTGPFRGASGQFGMVKVLCAEMCGYDRVMLEDNSSYVTFQLRPGSKHMYVLGQQGTLPQIRNLVRTVVRM</sequence>
<evidence type="ECO:0000313" key="2">
    <source>
        <dbReference type="Proteomes" id="UP000178684"/>
    </source>
</evidence>
<name>A0A1F5X387_9BACT</name>